<evidence type="ECO:0000256" key="4">
    <source>
        <dbReference type="SAM" id="MobiDB-lite"/>
    </source>
</evidence>
<evidence type="ECO:0000313" key="6">
    <source>
        <dbReference type="EMBL" id="KAH3687211.1"/>
    </source>
</evidence>
<feature type="compositionally biased region" description="Low complexity" evidence="4">
    <location>
        <begin position="112"/>
        <end position="123"/>
    </location>
</feature>
<feature type="compositionally biased region" description="Basic and acidic residues" evidence="4">
    <location>
        <begin position="1230"/>
        <end position="1240"/>
    </location>
</feature>
<dbReference type="InterPro" id="IPR050781">
    <property type="entry name" value="CWC22_splicing_factor"/>
</dbReference>
<feature type="compositionally biased region" description="Low complexity" evidence="4">
    <location>
        <begin position="441"/>
        <end position="452"/>
    </location>
</feature>
<dbReference type="InterPro" id="IPR003891">
    <property type="entry name" value="Initiation_fac_eIF4g_MI"/>
</dbReference>
<sequence>MPRDFSDKPRKGGKTNGKGKGKGRGKEEDDDKPHGIRLPGSLLDELKTGTTEVEAGDNRYTLSSNFVNKKGGKGKPVSRKEERKAQRQDKKRRKVENQRVQVRDKIINQHQTSKSNLKTSSSKPHSKKSVKFSTDTKSGPTSHSPEDTDSATESFGEDDDYEEMDFEEGQEEDQPQTVEDTMAALMAMKKAKSLQKDKQEKEQRSKHLENKAKSSTKSATHTKKSQYEESHSTHKREIDPLTESLLRRDEDDIKHYAKLLGMKSTKGKDFKQAKGKNDLDDGLDDLLDGLEFLDEYGSGADEQAEKSKSLSQKRSRDESESESESEEDEDEEDEELQGFSDDEDQPQTVDETMAALMAMKAAKNKNKAPSNGGKPSELKLVKQQESDSEDIDSFGDSSDYEDFEQDADAMEDFSGSDEDMDVDDDDEEFGDDQPQTVEDTMAALMAMKAAKNSNKKVAENKKEDKRKKDKQKNSNIKEPEPPKKEIDPLTESLLRRDEDDIKHYAKLLGMKSTKVKDMQRDAGDGLDDLFEGLDFLDGYGGGPSEQSEEEEESEESESEAESELEQDDDQEETVENPFSSDDEINSSDFDDSFGSGEEDDEEGEGGPASAGETFMAPKNENPYAPATTNSAATTTGKYVPPALRAKQQAALDGSDANSAEFQLLKRQVKGPLNKLSESNTVSIISEILDLYNGNPRQLVTEAITVIVLDSVKQQGVNLLDTFIVLYAALISGIYKVQGVEAGAYFVQTLIEEFELAVKSGDNKISGNLVSLICGVYSFGVVGCKLIYGLIKSLLAEATELHSELLLRIVRACGQSLRSDDPMALRDIVIELQQSALGKDTNSRTKFLIETVTNLKNNKSRALAHSQLTTDLITNLKKQLSKTIKANKQFAEPLQVTLEDIHSVATKGKWWVVGSAWRNNLHGVLDSSSSSSSSSSDLVKEQMNEILDSAEPNWIQLAKSNRMNTDIRRAIFITILSSQDFIDAFTKLDKLRLNKTQEREIPKVLLHCVGMEGAFNPYYGLLGNKLCTGYAMRKAFQFCLWDLIKDIEGDDDDYDNSSDDDNDGDTKKRFKLNANDDDMDEDSKLRKLVNLAKFYGSLLSEGSLALHVLKDINFINANEDLTVFLEVLMIQFLDSVGKKSEVSSFGSGLPSTEISRNGNSSRASKADDLIFKDDLLIQRLGKCDKQHRMLMGLQWFLTEKVRSSDIISGRKQRKRVEWGCDSGADVIAELVKKGPQDSGKDMDEDSGDEI</sequence>
<feature type="compositionally biased region" description="Basic and acidic residues" evidence="4">
    <location>
        <begin position="471"/>
        <end position="503"/>
    </location>
</feature>
<dbReference type="SMART" id="SM00543">
    <property type="entry name" value="MIF4G"/>
    <property type="match status" value="1"/>
</dbReference>
<feature type="region of interest" description="Disordered" evidence="4">
    <location>
        <begin position="1"/>
        <end position="634"/>
    </location>
</feature>
<gene>
    <name evidence="6" type="ORF">WICPIJ_001806</name>
</gene>
<comment type="subcellular location">
    <subcellularLocation>
        <location evidence="1">Nucleus</location>
        <location evidence="1">Nucleolus</location>
    </subcellularLocation>
</comment>
<feature type="compositionally biased region" description="Acidic residues" evidence="4">
    <location>
        <begin position="147"/>
        <end position="174"/>
    </location>
</feature>
<dbReference type="GO" id="GO:0005730">
    <property type="term" value="C:nucleolus"/>
    <property type="evidence" value="ECO:0007669"/>
    <property type="project" value="UniProtKB-SubCell"/>
</dbReference>
<feature type="compositionally biased region" description="Basic and acidic residues" evidence="4">
    <location>
        <begin position="303"/>
        <end position="318"/>
    </location>
</feature>
<feature type="compositionally biased region" description="Acidic residues" evidence="4">
    <location>
        <begin position="280"/>
        <end position="294"/>
    </location>
</feature>
<feature type="compositionally biased region" description="Basic and acidic residues" evidence="4">
    <location>
        <begin position="24"/>
        <end position="34"/>
    </location>
</feature>
<evidence type="ECO:0000313" key="7">
    <source>
        <dbReference type="Proteomes" id="UP000774326"/>
    </source>
</evidence>
<evidence type="ECO:0000259" key="5">
    <source>
        <dbReference type="PROSITE" id="PS51366"/>
    </source>
</evidence>
<feature type="compositionally biased region" description="Basic and acidic residues" evidence="4">
    <location>
        <begin position="78"/>
        <end position="88"/>
    </location>
</feature>
<dbReference type="InterPro" id="IPR016024">
    <property type="entry name" value="ARM-type_fold"/>
</dbReference>
<feature type="compositionally biased region" description="Basic and acidic residues" evidence="4">
    <location>
        <begin position="95"/>
        <end position="107"/>
    </location>
</feature>
<organism evidence="6 7">
    <name type="scientific">Wickerhamomyces pijperi</name>
    <name type="common">Yeast</name>
    <name type="synonym">Pichia pijperi</name>
    <dbReference type="NCBI Taxonomy" id="599730"/>
    <lineage>
        <taxon>Eukaryota</taxon>
        <taxon>Fungi</taxon>
        <taxon>Dikarya</taxon>
        <taxon>Ascomycota</taxon>
        <taxon>Saccharomycotina</taxon>
        <taxon>Saccharomycetes</taxon>
        <taxon>Phaffomycetales</taxon>
        <taxon>Wickerhamomycetaceae</taxon>
        <taxon>Wickerhamomyces</taxon>
    </lineage>
</organism>
<feature type="compositionally biased region" description="Basic and acidic residues" evidence="4">
    <location>
        <begin position="1"/>
        <end position="10"/>
    </location>
</feature>
<feature type="compositionally biased region" description="Acidic residues" evidence="4">
    <location>
        <begin position="546"/>
        <end position="604"/>
    </location>
</feature>
<dbReference type="OrthoDB" id="361797at2759"/>
<comment type="caution">
    <text evidence="6">The sequence shown here is derived from an EMBL/GenBank/DDBJ whole genome shotgun (WGS) entry which is preliminary data.</text>
</comment>
<evidence type="ECO:0000256" key="2">
    <source>
        <dbReference type="ARBA" id="ARBA00006856"/>
    </source>
</evidence>
<feature type="compositionally biased region" description="Basic and acidic residues" evidence="4">
    <location>
        <begin position="225"/>
        <end position="255"/>
    </location>
</feature>
<accession>A0A9P8TQ87</accession>
<dbReference type="InterPro" id="IPR003890">
    <property type="entry name" value="MIF4G-like_typ-3"/>
</dbReference>
<proteinExistence type="inferred from homology"/>
<dbReference type="EMBL" id="JAEUBG010000928">
    <property type="protein sequence ID" value="KAH3687211.1"/>
    <property type="molecule type" value="Genomic_DNA"/>
</dbReference>
<feature type="compositionally biased region" description="Basic and acidic residues" evidence="4">
    <location>
        <begin position="376"/>
        <end position="385"/>
    </location>
</feature>
<dbReference type="PANTHER" id="PTHR18034">
    <property type="entry name" value="CELL CYCLE CONTROL PROTEIN CWF22-RELATED"/>
    <property type="match status" value="1"/>
</dbReference>
<dbReference type="AlphaFoldDB" id="A0A9P8TQ87"/>
<evidence type="ECO:0000256" key="3">
    <source>
        <dbReference type="ARBA" id="ARBA00023242"/>
    </source>
</evidence>
<protein>
    <recommendedName>
        <fullName evidence="5">MI domain-containing protein</fullName>
    </recommendedName>
</protein>
<dbReference type="Proteomes" id="UP000774326">
    <property type="component" value="Unassembled WGS sequence"/>
</dbReference>
<dbReference type="SUPFAM" id="SSF48371">
    <property type="entry name" value="ARM repeat"/>
    <property type="match status" value="1"/>
</dbReference>
<keyword evidence="3" id="KW-0539">Nucleus</keyword>
<dbReference type="SMART" id="SM00544">
    <property type="entry name" value="MA3"/>
    <property type="match status" value="1"/>
</dbReference>
<feature type="compositionally biased region" description="Basic and acidic residues" evidence="4">
    <location>
        <begin position="194"/>
        <end position="212"/>
    </location>
</feature>
<dbReference type="Pfam" id="PF02847">
    <property type="entry name" value="MA3"/>
    <property type="match status" value="1"/>
</dbReference>
<feature type="compositionally biased region" description="Acidic residues" evidence="4">
    <location>
        <begin position="1053"/>
        <end position="1062"/>
    </location>
</feature>
<dbReference type="PROSITE" id="PS51366">
    <property type="entry name" value="MI"/>
    <property type="match status" value="1"/>
</dbReference>
<feature type="compositionally biased region" description="Acidic residues" evidence="4">
    <location>
        <begin position="386"/>
        <end position="431"/>
    </location>
</feature>
<feature type="compositionally biased region" description="Acidic residues" evidence="4">
    <location>
        <begin position="319"/>
        <end position="345"/>
    </location>
</feature>
<evidence type="ECO:0000256" key="1">
    <source>
        <dbReference type="ARBA" id="ARBA00004604"/>
    </source>
</evidence>
<reference evidence="6" key="2">
    <citation type="submission" date="2021-01" db="EMBL/GenBank/DDBJ databases">
        <authorList>
            <person name="Schikora-Tamarit M.A."/>
        </authorList>
    </citation>
    <scope>NUCLEOTIDE SEQUENCE</scope>
    <source>
        <strain evidence="6">CBS2887</strain>
    </source>
</reference>
<name>A0A9P8TQ87_WICPI</name>
<feature type="region of interest" description="Disordered" evidence="4">
    <location>
        <begin position="1053"/>
        <end position="1072"/>
    </location>
</feature>
<feature type="compositionally biased region" description="Basic and acidic residues" evidence="4">
    <location>
        <begin position="514"/>
        <end position="523"/>
    </location>
</feature>
<reference evidence="6" key="1">
    <citation type="journal article" date="2021" name="Open Biol.">
        <title>Shared evolutionary footprints suggest mitochondrial oxidative damage underlies multiple complex I losses in fungi.</title>
        <authorList>
            <person name="Schikora-Tamarit M.A."/>
            <person name="Marcet-Houben M."/>
            <person name="Nosek J."/>
            <person name="Gabaldon T."/>
        </authorList>
    </citation>
    <scope>NUCLEOTIDE SEQUENCE</scope>
    <source>
        <strain evidence="6">CBS2887</strain>
    </source>
</reference>
<comment type="similarity">
    <text evidence="2">Belongs to the CWC22 family.</text>
</comment>
<feature type="region of interest" description="Disordered" evidence="4">
    <location>
        <begin position="1230"/>
        <end position="1249"/>
    </location>
</feature>
<dbReference type="GO" id="GO:0042274">
    <property type="term" value="P:ribosomal small subunit biogenesis"/>
    <property type="evidence" value="ECO:0007669"/>
    <property type="project" value="TreeGrafter"/>
</dbReference>
<feature type="compositionally biased region" description="Basic residues" evidence="4">
    <location>
        <begin position="11"/>
        <end position="23"/>
    </location>
</feature>
<dbReference type="Gene3D" id="1.25.40.180">
    <property type="match status" value="1"/>
</dbReference>
<feature type="compositionally biased region" description="Basic and acidic residues" evidence="4">
    <location>
        <begin position="266"/>
        <end position="279"/>
    </location>
</feature>
<dbReference type="GO" id="GO:0003723">
    <property type="term" value="F:RNA binding"/>
    <property type="evidence" value="ECO:0007669"/>
    <property type="project" value="InterPro"/>
</dbReference>
<feature type="compositionally biased region" description="Low complexity" evidence="4">
    <location>
        <begin position="624"/>
        <end position="634"/>
    </location>
</feature>
<dbReference type="Pfam" id="PF02854">
    <property type="entry name" value="MIF4G"/>
    <property type="match status" value="1"/>
</dbReference>
<feature type="domain" description="MI" evidence="5">
    <location>
        <begin position="965"/>
        <end position="1113"/>
    </location>
</feature>
<dbReference type="PANTHER" id="PTHR18034:SF4">
    <property type="entry name" value="NUCLEOLAR MIF4G DOMAIN-CONTAINING PROTEIN 1"/>
    <property type="match status" value="1"/>
</dbReference>
<keyword evidence="7" id="KW-1185">Reference proteome</keyword>